<proteinExistence type="predicted"/>
<dbReference type="PANTHER" id="PTHR43280:SF32">
    <property type="entry name" value="TRANSCRIPTIONAL REGULATORY PROTEIN"/>
    <property type="match status" value="1"/>
</dbReference>
<dbReference type="EMBL" id="LQNU01000035">
    <property type="protein sequence ID" value="KZE83831.1"/>
    <property type="molecule type" value="Genomic_DNA"/>
</dbReference>
<comment type="caution">
    <text evidence="5">The sequence shown here is derived from an EMBL/GenBank/DDBJ whole genome shotgun (WGS) entry which is preliminary data.</text>
</comment>
<dbReference type="PRINTS" id="PR00032">
    <property type="entry name" value="HTHARAC"/>
</dbReference>
<gene>
    <name evidence="5" type="ORF">AV926_03995</name>
</gene>
<keyword evidence="1" id="KW-0805">Transcription regulation</keyword>
<dbReference type="GO" id="GO:0043565">
    <property type="term" value="F:sequence-specific DNA binding"/>
    <property type="evidence" value="ECO:0007669"/>
    <property type="project" value="InterPro"/>
</dbReference>
<protein>
    <submittedName>
        <fullName evidence="5">AraC family transcriptional regulator</fullName>
    </submittedName>
</protein>
<dbReference type="AlphaFoldDB" id="A0A161UBM8"/>
<organism evidence="5 6">
    <name type="scientific">Myroides marinus</name>
    <dbReference type="NCBI Taxonomy" id="703342"/>
    <lineage>
        <taxon>Bacteria</taxon>
        <taxon>Pseudomonadati</taxon>
        <taxon>Bacteroidota</taxon>
        <taxon>Flavobacteriia</taxon>
        <taxon>Flavobacteriales</taxon>
        <taxon>Flavobacteriaceae</taxon>
        <taxon>Myroides</taxon>
    </lineage>
</organism>
<keyword evidence="6" id="KW-1185">Reference proteome</keyword>
<evidence type="ECO:0000313" key="5">
    <source>
        <dbReference type="EMBL" id="KZE83831.1"/>
    </source>
</evidence>
<dbReference type="PANTHER" id="PTHR43280">
    <property type="entry name" value="ARAC-FAMILY TRANSCRIPTIONAL REGULATOR"/>
    <property type="match status" value="1"/>
</dbReference>
<dbReference type="PROSITE" id="PS01124">
    <property type="entry name" value="HTH_ARAC_FAMILY_2"/>
    <property type="match status" value="1"/>
</dbReference>
<dbReference type="SMART" id="SM00342">
    <property type="entry name" value="HTH_ARAC"/>
    <property type="match status" value="1"/>
</dbReference>
<dbReference type="GO" id="GO:0003700">
    <property type="term" value="F:DNA-binding transcription factor activity"/>
    <property type="evidence" value="ECO:0007669"/>
    <property type="project" value="InterPro"/>
</dbReference>
<dbReference type="InterPro" id="IPR018060">
    <property type="entry name" value="HTH_AraC"/>
</dbReference>
<name>A0A161UBM8_9FLAO</name>
<evidence type="ECO:0000256" key="1">
    <source>
        <dbReference type="ARBA" id="ARBA00023015"/>
    </source>
</evidence>
<dbReference type="InterPro" id="IPR020449">
    <property type="entry name" value="Tscrpt_reg_AraC-type_HTH"/>
</dbReference>
<evidence type="ECO:0000313" key="6">
    <source>
        <dbReference type="Proteomes" id="UP000076630"/>
    </source>
</evidence>
<keyword evidence="2" id="KW-0238">DNA-binding</keyword>
<dbReference type="InterPro" id="IPR009057">
    <property type="entry name" value="Homeodomain-like_sf"/>
</dbReference>
<dbReference type="RefSeq" id="WP_038986639.1">
    <property type="nucleotide sequence ID" value="NZ_JACAJT010000008.1"/>
</dbReference>
<dbReference type="Pfam" id="PF12833">
    <property type="entry name" value="HTH_18"/>
    <property type="match status" value="1"/>
</dbReference>
<evidence type="ECO:0000256" key="3">
    <source>
        <dbReference type="ARBA" id="ARBA00023163"/>
    </source>
</evidence>
<accession>A0A161UBM8</accession>
<keyword evidence="3" id="KW-0804">Transcription</keyword>
<feature type="domain" description="HTH araC/xylS-type" evidence="4">
    <location>
        <begin position="176"/>
        <end position="274"/>
    </location>
</feature>
<reference evidence="5 6" key="1">
    <citation type="submission" date="2016-01" db="EMBL/GenBank/DDBJ databases">
        <title>Whole genome sequencing of Myroides marinus L41.</title>
        <authorList>
            <person name="Hong K.W."/>
        </authorList>
    </citation>
    <scope>NUCLEOTIDE SEQUENCE [LARGE SCALE GENOMIC DNA]</scope>
    <source>
        <strain evidence="5 6">L41</strain>
    </source>
</reference>
<dbReference type="OrthoDB" id="1096411at2"/>
<dbReference type="Gene3D" id="1.10.10.60">
    <property type="entry name" value="Homeodomain-like"/>
    <property type="match status" value="1"/>
</dbReference>
<sequence>MPKQKIVKAEQFDKDVPIEFFMIEDNIELFNLDYHYQCNFYQIYWFTKVDNTTQQVDFKSYEITKDQIWVIYPGQMHNINPTGVEGYFLSINKDYFNRIITQEFKEQSFRLNPPLWFELSEDKKELFKAIMFLFKQEWDSQKRTLVLEKYLSIYITHIQDLKELSKENPLIDTRVHKLLELVEKHYASHSPTSFYADKIALSVKRMNELVVKSTESTLNQHIHNRLLLEAKRLIGYSELNIQQIAEELGYSEVNYFNRFFKKNSGLTPLEFRKQVKKVQ</sequence>
<dbReference type="SUPFAM" id="SSF46689">
    <property type="entry name" value="Homeodomain-like"/>
    <property type="match status" value="1"/>
</dbReference>
<dbReference type="Proteomes" id="UP000076630">
    <property type="component" value="Unassembled WGS sequence"/>
</dbReference>
<evidence type="ECO:0000259" key="4">
    <source>
        <dbReference type="PROSITE" id="PS01124"/>
    </source>
</evidence>
<evidence type="ECO:0000256" key="2">
    <source>
        <dbReference type="ARBA" id="ARBA00023125"/>
    </source>
</evidence>